<dbReference type="Pfam" id="PF08379">
    <property type="entry name" value="Bact_transglu_N"/>
    <property type="match status" value="1"/>
</dbReference>
<dbReference type="Gene3D" id="3.10.620.30">
    <property type="match status" value="1"/>
</dbReference>
<dbReference type="GO" id="GO:0006508">
    <property type="term" value="P:proteolysis"/>
    <property type="evidence" value="ECO:0007669"/>
    <property type="project" value="UniProtKB-KW"/>
</dbReference>
<dbReference type="InterPro" id="IPR002931">
    <property type="entry name" value="Transglutaminase-like"/>
</dbReference>
<organism evidence="2 4">
    <name type="scientific">Formosa algae</name>
    <dbReference type="NCBI Taxonomy" id="225843"/>
    <lineage>
        <taxon>Bacteria</taxon>
        <taxon>Pseudomonadati</taxon>
        <taxon>Bacteroidota</taxon>
        <taxon>Flavobacteriia</taxon>
        <taxon>Flavobacteriales</taxon>
        <taxon>Flavobacteriaceae</taxon>
        <taxon>Formosa</taxon>
    </lineage>
</organism>
<dbReference type="SUPFAM" id="SSF54001">
    <property type="entry name" value="Cysteine proteinases"/>
    <property type="match status" value="1"/>
</dbReference>
<evidence type="ECO:0000259" key="1">
    <source>
        <dbReference type="SMART" id="SM00460"/>
    </source>
</evidence>
<dbReference type="EMBL" id="JAUSUU010000001">
    <property type="protein sequence ID" value="MDQ0334226.1"/>
    <property type="molecule type" value="Genomic_DNA"/>
</dbReference>
<dbReference type="SMART" id="SM00460">
    <property type="entry name" value="TGc"/>
    <property type="match status" value="1"/>
</dbReference>
<dbReference type="PANTHER" id="PTHR33490">
    <property type="entry name" value="BLR5614 PROTEIN-RELATED"/>
    <property type="match status" value="1"/>
</dbReference>
<dbReference type="RefSeq" id="WP_057777876.1">
    <property type="nucleotide sequence ID" value="NZ_JAGGJQ010000006.1"/>
</dbReference>
<reference evidence="2" key="1">
    <citation type="submission" date="2021-03" db="EMBL/GenBank/DDBJ databases">
        <title>Genomic Encyclopedia of Type Strains, Phase IV (KMG-IV): sequencing the most valuable type-strain genomes for metagenomic binning, comparative biology and taxonomic classification.</title>
        <authorList>
            <person name="Goeker M."/>
        </authorList>
    </citation>
    <scope>NUCLEOTIDE SEQUENCE</scope>
    <source>
        <strain evidence="2">DSM 15523</strain>
        <strain evidence="3 5">DSM 16476</strain>
    </source>
</reference>
<dbReference type="Proteomes" id="UP001231587">
    <property type="component" value="Unassembled WGS sequence"/>
</dbReference>
<proteinExistence type="predicted"/>
<evidence type="ECO:0000313" key="4">
    <source>
        <dbReference type="Proteomes" id="UP001138672"/>
    </source>
</evidence>
<keyword evidence="2" id="KW-0378">Hydrolase</keyword>
<dbReference type="Proteomes" id="UP001138672">
    <property type="component" value="Unassembled WGS sequence"/>
</dbReference>
<dbReference type="PANTHER" id="PTHR33490:SF6">
    <property type="entry name" value="SLL1049 PROTEIN"/>
    <property type="match status" value="1"/>
</dbReference>
<comment type="caution">
    <text evidence="2">The sequence shown here is derived from an EMBL/GenBank/DDBJ whole genome shotgun (WGS) entry which is preliminary data.</text>
</comment>
<dbReference type="AlphaFoldDB" id="A0A9X1CBT4"/>
<feature type="domain" description="Transglutaminase-like" evidence="1">
    <location>
        <begin position="172"/>
        <end position="237"/>
    </location>
</feature>
<keyword evidence="2" id="KW-0645">Protease</keyword>
<keyword evidence="5" id="KW-1185">Reference proteome</keyword>
<dbReference type="InterPro" id="IPR013589">
    <property type="entry name" value="Bac_transglu_N"/>
</dbReference>
<protein>
    <submittedName>
        <fullName evidence="2">Transglutaminase-like putative cysteine protease</fullName>
    </submittedName>
</protein>
<accession>A0A9X1CBT4</accession>
<evidence type="ECO:0000313" key="2">
    <source>
        <dbReference type="EMBL" id="MBP1840362.1"/>
    </source>
</evidence>
<name>A0A9X1CBT4_9FLAO</name>
<gene>
    <name evidence="2" type="ORF">J2Z56_002290</name>
    <name evidence="3" type="ORF">J2Z57_000648</name>
</gene>
<evidence type="ECO:0000313" key="3">
    <source>
        <dbReference type="EMBL" id="MDQ0334226.1"/>
    </source>
</evidence>
<dbReference type="InterPro" id="IPR038765">
    <property type="entry name" value="Papain-like_cys_pep_sf"/>
</dbReference>
<dbReference type="Pfam" id="PF01841">
    <property type="entry name" value="Transglut_core"/>
    <property type="match status" value="1"/>
</dbReference>
<dbReference type="GO" id="GO:0008233">
    <property type="term" value="F:peptidase activity"/>
    <property type="evidence" value="ECO:0007669"/>
    <property type="project" value="UniProtKB-KW"/>
</dbReference>
<sequence>MFNYTIKYTTENTYENPVFESYWQFMVTPETNSSQDLISSSYSVSDDNSIEKSINGYNFETTRIHTKKPFNNLTFEAIFKLNKSEISPIEPNPEFTVEDDYKAIEVLDFKVDFEAFLNATELTALPKVAVKLFEFETSKHILDNVKQLNTWVYDLITFKAGETTEDMLLETVLEKKEGVSSDFVHLFCAIARVNKVPARYVSGYLHQGDGFFGDSEMYAWAEVYIPNLGWIGFDPGNNILADHNHIKVAHGRDYKDCPPLKQIMYAYGEQESKFAVEVNYEQ</sequence>
<dbReference type="EMBL" id="JAGGJQ010000006">
    <property type="protein sequence ID" value="MBP1840362.1"/>
    <property type="molecule type" value="Genomic_DNA"/>
</dbReference>
<dbReference type="OrthoDB" id="9804872at2"/>
<evidence type="ECO:0000313" key="5">
    <source>
        <dbReference type="Proteomes" id="UP001231587"/>
    </source>
</evidence>